<reference evidence="2 3" key="1">
    <citation type="submission" date="2019-11" db="EMBL/GenBank/DDBJ databases">
        <authorList>
            <person name="Lewis R."/>
            <person name="Clooney A.G."/>
            <person name="Stockdale S.R."/>
            <person name="Buttimer C."/>
            <person name="Draper L.A."/>
            <person name="Ross R.P."/>
            <person name="Hill C."/>
        </authorList>
    </citation>
    <scope>NUCLEOTIDE SEQUENCE [LARGE SCALE GENOMIC DNA]</scope>
</reference>
<dbReference type="EMBL" id="MN642089">
    <property type="protein sequence ID" value="QGH72110.1"/>
    <property type="molecule type" value="Genomic_DNA"/>
</dbReference>
<keyword evidence="3" id="KW-1185">Reference proteome</keyword>
<gene>
    <name evidence="2" type="ORF">N1M2_247</name>
</gene>
<evidence type="ECO:0000313" key="3">
    <source>
        <dbReference type="Proteomes" id="UP000464669"/>
    </source>
</evidence>
<evidence type="ECO:0000313" key="2">
    <source>
        <dbReference type="EMBL" id="QGH72110.1"/>
    </source>
</evidence>
<evidence type="ECO:0000256" key="1">
    <source>
        <dbReference type="SAM" id="MobiDB-lite"/>
    </source>
</evidence>
<feature type="region of interest" description="Disordered" evidence="1">
    <location>
        <begin position="1"/>
        <end position="23"/>
    </location>
</feature>
<name>A0A6B7ZF29_9CAUD</name>
<dbReference type="Proteomes" id="UP000464669">
    <property type="component" value="Segment"/>
</dbReference>
<sequence length="580" mass="65135">MFDNKPLPPGQGPIAPGNDPQIRNEGDLKRVWYLDQIYNPDIHPVKDMMKYVVPLEGELVHDTENHRILEVSHVDRYATWKTTFVNYFLLPEKDESDYDLFPHHEYGFLQGELALAIDYSVRPPVARVDSNAVAPNAAYGLLYLGSIIGEKGKIISSTYSGQDFISNKIPVSPVVYDNLENKVVVGADSFSVQLNEAALPNGTRCTLVYYDTAGRPIPPTYPVVVQHCAYLRDHQLDKRYVKSIELISPWFTNSTKPNTMFVPVNLPLSAVEFRARVLYSNGDSVEMPVNSFNGDNGFTLIGTDQYKPTTPGQVSDALVLTYAFKEHEQALIAQPGSPNHMSVSYEIVATPSQGAYSPRIYTYPYWDPAVGYKLRHFLTDLDRKYCRDVTDKVTLNEGSPVFEGQKYGEEQPMIFNLNMRDVSPAYEPWAFIQYTTITLFNASTAPGRKWDVRHSYNRPAFHNMNLEFVPQTGGNSLGKFADITTDADFLDKGYWAFEPIYDPRQEVKAPTPTHFDLVKVDGTAITAIPIASWKNPPLASLPINDGETLYIRWVRRDATGAELQLGVSATMCKKVAALSK</sequence>
<proteinExistence type="predicted"/>
<organism evidence="2 3">
    <name type="scientific">Klebsiella phage N1M2</name>
    <dbReference type="NCBI Taxonomy" id="2664939"/>
    <lineage>
        <taxon>Viruses</taxon>
        <taxon>Duplodnaviria</taxon>
        <taxon>Heunggongvirae</taxon>
        <taxon>Uroviricota</taxon>
        <taxon>Caudoviricetes</taxon>
        <taxon>Chimalliviridae</taxon>
        <taxon>Nimduovirus</taxon>
        <taxon>Nimduovirus N1M2</taxon>
    </lineage>
</organism>
<feature type="compositionally biased region" description="Pro residues" evidence="1">
    <location>
        <begin position="1"/>
        <end position="11"/>
    </location>
</feature>
<accession>A0A6B7ZF29</accession>
<protein>
    <submittedName>
        <fullName evidence="2">Putative virion structural protein</fullName>
    </submittedName>
</protein>